<protein>
    <submittedName>
        <fullName evidence="2">Substrate-specific component YkoE of thiamin-regulated ECF transporter for HydroxyMethylPyrimidine</fullName>
    </submittedName>
</protein>
<dbReference type="InterPro" id="IPR017195">
    <property type="entry name" value="ABC_thiamin-permease_prd"/>
</dbReference>
<keyword evidence="3" id="KW-1185">Reference proteome</keyword>
<sequence>MIAAVLGVVIGLLFTFWNFAGYAGFMALDALTPGFGGLVAGVWLLGGVLGGLIIRKPGAALFVELLAAVVSMLLGSQWAVETVYSGIAQGLGAELILLLGRYRRFGVGTAVLAGIGAALFAWTLELFLSGNIEMSTQFLVIYLVSLVVSGAVLAGLTGWALTRALARTGALDRFAAGREVRGLA</sequence>
<accession>A0A1X6XHX0</accession>
<proteinExistence type="predicted"/>
<feature type="transmembrane region" description="Helical" evidence="1">
    <location>
        <begin position="34"/>
        <end position="54"/>
    </location>
</feature>
<evidence type="ECO:0000313" key="3">
    <source>
        <dbReference type="Proteomes" id="UP000196581"/>
    </source>
</evidence>
<dbReference type="AlphaFoldDB" id="A0A1X6XHX0"/>
<dbReference type="PIRSF" id="PIRSF037394">
    <property type="entry name" value="ABC_thiamine-permease_YkoE_prd"/>
    <property type="match status" value="1"/>
</dbReference>
<name>A0A1X6XHX0_9MICO</name>
<feature type="transmembrane region" description="Helical" evidence="1">
    <location>
        <begin position="61"/>
        <end position="80"/>
    </location>
</feature>
<feature type="transmembrane region" description="Helical" evidence="1">
    <location>
        <begin position="139"/>
        <end position="161"/>
    </location>
</feature>
<keyword evidence="1" id="KW-1133">Transmembrane helix</keyword>
<gene>
    <name evidence="2" type="ORF">FM105_09465</name>
</gene>
<organism evidence="2 3">
    <name type="scientific">Brevibacterium yomogidense</name>
    <dbReference type="NCBI Taxonomy" id="946573"/>
    <lineage>
        <taxon>Bacteria</taxon>
        <taxon>Bacillati</taxon>
        <taxon>Actinomycetota</taxon>
        <taxon>Actinomycetes</taxon>
        <taxon>Micrococcales</taxon>
        <taxon>Brevibacteriaceae</taxon>
        <taxon>Brevibacterium</taxon>
    </lineage>
</organism>
<keyword evidence="1" id="KW-0472">Membrane</keyword>
<evidence type="ECO:0000256" key="1">
    <source>
        <dbReference type="SAM" id="Phobius"/>
    </source>
</evidence>
<feature type="transmembrane region" description="Helical" evidence="1">
    <location>
        <begin position="5"/>
        <end position="28"/>
    </location>
</feature>
<evidence type="ECO:0000313" key="2">
    <source>
        <dbReference type="EMBL" id="SLM98718.1"/>
    </source>
</evidence>
<dbReference type="Proteomes" id="UP000196581">
    <property type="component" value="Unassembled WGS sequence"/>
</dbReference>
<dbReference type="Pfam" id="PF09819">
    <property type="entry name" value="ABC_cobalt"/>
    <property type="match status" value="1"/>
</dbReference>
<dbReference type="EMBL" id="FWFF01000017">
    <property type="protein sequence ID" value="SLM98718.1"/>
    <property type="molecule type" value="Genomic_DNA"/>
</dbReference>
<reference evidence="3" key="1">
    <citation type="submission" date="2017-02" db="EMBL/GenBank/DDBJ databases">
        <authorList>
            <person name="Dridi B."/>
        </authorList>
    </citation>
    <scope>NUCLEOTIDE SEQUENCE [LARGE SCALE GENOMIC DNA]</scope>
    <source>
        <strain evidence="3">B Co 03.10</strain>
    </source>
</reference>
<keyword evidence="1" id="KW-0812">Transmembrane</keyword>
<feature type="transmembrane region" description="Helical" evidence="1">
    <location>
        <begin position="105"/>
        <end position="127"/>
    </location>
</feature>